<dbReference type="InterPro" id="IPR000524">
    <property type="entry name" value="Tscrpt_reg_HTH_GntR"/>
</dbReference>
<keyword evidence="1" id="KW-0805">Transcription regulation</keyword>
<accession>A0ABN6J0Q9</accession>
<dbReference type="EMBL" id="AP024849">
    <property type="protein sequence ID" value="BCZ46337.1"/>
    <property type="molecule type" value="Genomic_DNA"/>
</dbReference>
<dbReference type="SUPFAM" id="SSF46785">
    <property type="entry name" value="Winged helix' DNA-binding domain"/>
    <property type="match status" value="1"/>
</dbReference>
<dbReference type="CDD" id="cd07377">
    <property type="entry name" value="WHTH_GntR"/>
    <property type="match status" value="1"/>
</dbReference>
<feature type="domain" description="HTH gntR-type" evidence="4">
    <location>
        <begin position="10"/>
        <end position="78"/>
    </location>
</feature>
<dbReference type="PROSITE" id="PS50949">
    <property type="entry name" value="HTH_GNTR"/>
    <property type="match status" value="1"/>
</dbReference>
<dbReference type="InterPro" id="IPR036390">
    <property type="entry name" value="WH_DNA-bd_sf"/>
</dbReference>
<evidence type="ECO:0000256" key="2">
    <source>
        <dbReference type="ARBA" id="ARBA00023125"/>
    </source>
</evidence>
<proteinExistence type="predicted"/>
<name>A0ABN6J0Q9_9CLOT</name>
<evidence type="ECO:0000256" key="1">
    <source>
        <dbReference type="ARBA" id="ARBA00023015"/>
    </source>
</evidence>
<dbReference type="InterPro" id="IPR036388">
    <property type="entry name" value="WH-like_DNA-bd_sf"/>
</dbReference>
<dbReference type="Pfam" id="PF00392">
    <property type="entry name" value="GntR"/>
    <property type="match status" value="1"/>
</dbReference>
<sequence>MLKIDPRSSTPIYEQIEFGVKELILKGALKCGEKLPSVRELSSILTINPNTISKAYGELERDGIIETLRGKGTFITDNYKGKVDEKKMEYISDELKKLILEANYSGINKEDFMKLALRIFSELGVNDNDRSK</sequence>
<gene>
    <name evidence="5" type="ORF">psyc5s11_24040</name>
</gene>
<evidence type="ECO:0000259" key="4">
    <source>
        <dbReference type="PROSITE" id="PS50949"/>
    </source>
</evidence>
<dbReference type="SMART" id="SM00345">
    <property type="entry name" value="HTH_GNTR"/>
    <property type="match status" value="1"/>
</dbReference>
<keyword evidence="6" id="KW-1185">Reference proteome</keyword>
<dbReference type="PANTHER" id="PTHR38445:SF9">
    <property type="entry name" value="HTH-TYPE TRANSCRIPTIONAL REPRESSOR YTRA"/>
    <property type="match status" value="1"/>
</dbReference>
<keyword evidence="3" id="KW-0804">Transcription</keyword>
<dbReference type="Gene3D" id="1.10.10.10">
    <property type="entry name" value="Winged helix-like DNA-binding domain superfamily/Winged helix DNA-binding domain"/>
    <property type="match status" value="1"/>
</dbReference>
<protein>
    <submittedName>
        <fullName evidence="5">GntR family transcriptional regulator</fullName>
    </submittedName>
</protein>
<dbReference type="RefSeq" id="WP_224037834.1">
    <property type="nucleotide sequence ID" value="NZ_AP024849.1"/>
</dbReference>
<reference evidence="6" key="1">
    <citation type="submission" date="2021-07" db="EMBL/GenBank/DDBJ databases">
        <title>Complete genome sequencing of a Clostridium isolate.</title>
        <authorList>
            <person name="Ueki A."/>
            <person name="Tonouchi A."/>
        </authorList>
    </citation>
    <scope>NUCLEOTIDE SEQUENCE [LARGE SCALE GENOMIC DNA]</scope>
    <source>
        <strain evidence="6">C5S11</strain>
    </source>
</reference>
<evidence type="ECO:0000313" key="5">
    <source>
        <dbReference type="EMBL" id="BCZ46337.1"/>
    </source>
</evidence>
<evidence type="ECO:0000313" key="6">
    <source>
        <dbReference type="Proteomes" id="UP000824633"/>
    </source>
</evidence>
<dbReference type="Proteomes" id="UP000824633">
    <property type="component" value="Chromosome"/>
</dbReference>
<dbReference type="PANTHER" id="PTHR38445">
    <property type="entry name" value="HTH-TYPE TRANSCRIPTIONAL REPRESSOR YTRA"/>
    <property type="match status" value="1"/>
</dbReference>
<evidence type="ECO:0000256" key="3">
    <source>
        <dbReference type="ARBA" id="ARBA00023163"/>
    </source>
</evidence>
<keyword evidence="2" id="KW-0238">DNA-binding</keyword>
<organism evidence="5 6">
    <name type="scientific">Clostridium gelidum</name>
    <dbReference type="NCBI Taxonomy" id="704125"/>
    <lineage>
        <taxon>Bacteria</taxon>
        <taxon>Bacillati</taxon>
        <taxon>Bacillota</taxon>
        <taxon>Clostridia</taxon>
        <taxon>Eubacteriales</taxon>
        <taxon>Clostridiaceae</taxon>
        <taxon>Clostridium</taxon>
    </lineage>
</organism>